<protein>
    <submittedName>
        <fullName evidence="1">Uncharacterized protein</fullName>
    </submittedName>
</protein>
<evidence type="ECO:0000313" key="2">
    <source>
        <dbReference type="Proteomes" id="UP000680279"/>
    </source>
</evidence>
<dbReference type="RefSeq" id="WP_212963699.1">
    <property type="nucleotide sequence ID" value="NZ_BOQT01000018.1"/>
</dbReference>
<sequence length="124" mass="14937">MRYYPDTYYMSVWEKFTAINGEPSLYTRMFGSGHFTCRLAEDSVNITKQFLKNKVEEILSEHTSLDDFTVTETDYGWNYERFVKWLDEDGFEYELVDEGQHTDHELYTVELSIYREDYDAFKKL</sequence>
<accession>A0ABQ4KC20</accession>
<gene>
    <name evidence="1" type="ORF">J1TS3_37150</name>
</gene>
<organism evidence="1 2">
    <name type="scientific">Siminovitchia fordii</name>
    <dbReference type="NCBI Taxonomy" id="254759"/>
    <lineage>
        <taxon>Bacteria</taxon>
        <taxon>Bacillati</taxon>
        <taxon>Bacillota</taxon>
        <taxon>Bacilli</taxon>
        <taxon>Bacillales</taxon>
        <taxon>Bacillaceae</taxon>
        <taxon>Siminovitchia</taxon>
    </lineage>
</organism>
<dbReference type="Proteomes" id="UP000680279">
    <property type="component" value="Unassembled WGS sequence"/>
</dbReference>
<evidence type="ECO:0000313" key="1">
    <source>
        <dbReference type="EMBL" id="GIN22581.1"/>
    </source>
</evidence>
<name>A0ABQ4KC20_9BACI</name>
<dbReference type="EMBL" id="BOQT01000018">
    <property type="protein sequence ID" value="GIN22581.1"/>
    <property type="molecule type" value="Genomic_DNA"/>
</dbReference>
<keyword evidence="2" id="KW-1185">Reference proteome</keyword>
<comment type="caution">
    <text evidence="1">The sequence shown here is derived from an EMBL/GenBank/DDBJ whole genome shotgun (WGS) entry which is preliminary data.</text>
</comment>
<reference evidence="1 2" key="1">
    <citation type="submission" date="2021-03" db="EMBL/GenBank/DDBJ databases">
        <title>Antimicrobial resistance genes in bacteria isolated from Japanese honey, and their potential for conferring macrolide and lincosamide resistance in the American foulbrood pathogen Paenibacillus larvae.</title>
        <authorList>
            <person name="Okamoto M."/>
            <person name="Kumagai M."/>
            <person name="Kanamori H."/>
            <person name="Takamatsu D."/>
        </authorList>
    </citation>
    <scope>NUCLEOTIDE SEQUENCE [LARGE SCALE GENOMIC DNA]</scope>
    <source>
        <strain evidence="1 2">J1TS3</strain>
    </source>
</reference>
<proteinExistence type="predicted"/>